<protein>
    <recommendedName>
        <fullName evidence="3">DUF2508 domain-containing protein</fullName>
    </recommendedName>
</protein>
<dbReference type="EMBL" id="CP040396">
    <property type="protein sequence ID" value="QCT00861.1"/>
    <property type="molecule type" value="Genomic_DNA"/>
</dbReference>
<evidence type="ECO:0000313" key="1">
    <source>
        <dbReference type="EMBL" id="QCT00861.1"/>
    </source>
</evidence>
<evidence type="ECO:0000313" key="2">
    <source>
        <dbReference type="Proteomes" id="UP000300879"/>
    </source>
</evidence>
<dbReference type="Proteomes" id="UP000300879">
    <property type="component" value="Chromosome"/>
</dbReference>
<evidence type="ECO:0008006" key="3">
    <source>
        <dbReference type="Google" id="ProtNLM"/>
    </source>
</evidence>
<gene>
    <name evidence="1" type="ORF">E6C60_0134</name>
</gene>
<organism evidence="1 2">
    <name type="scientific">Paenibacillus algicola</name>
    <dbReference type="NCBI Taxonomy" id="2565926"/>
    <lineage>
        <taxon>Bacteria</taxon>
        <taxon>Bacillati</taxon>
        <taxon>Bacillota</taxon>
        <taxon>Bacilli</taxon>
        <taxon>Bacillales</taxon>
        <taxon>Paenibacillaceae</taxon>
        <taxon>Paenibacillus</taxon>
    </lineage>
</organism>
<sequence length="97" mass="12039">MWWNKWSRQEEKRAEHPEAEHEKMWETYLDVRHSQLEWERAHLLFQEAAGQDQIDYAIYMLEAAERKYQINLKQAKELNMNGAAMYREEIRRYKSDY</sequence>
<name>A0A4P8XHU2_9BACL</name>
<dbReference type="AlphaFoldDB" id="A0A4P8XHU2"/>
<keyword evidence="2" id="KW-1185">Reference proteome</keyword>
<dbReference type="KEGG" id="palo:E6C60_0134"/>
<accession>A0A4P8XHU2</accession>
<proteinExistence type="predicted"/>
<reference evidence="1 2" key="1">
    <citation type="submission" date="2019-05" db="EMBL/GenBank/DDBJ databases">
        <authorList>
            <person name="Chen C."/>
        </authorList>
    </citation>
    <scope>NUCLEOTIDE SEQUENCE [LARGE SCALE GENOMIC DNA]</scope>
    <source>
        <strain evidence="1 2">HB172198</strain>
    </source>
</reference>